<dbReference type="PROSITE" id="PS51257">
    <property type="entry name" value="PROKAR_LIPOPROTEIN"/>
    <property type="match status" value="1"/>
</dbReference>
<proteinExistence type="predicted"/>
<evidence type="ECO:0000313" key="4">
    <source>
        <dbReference type="Proteomes" id="UP000694660"/>
    </source>
</evidence>
<keyword evidence="2" id="KW-0732">Signal</keyword>
<evidence type="ECO:0000313" key="3">
    <source>
        <dbReference type="EMBL" id="MBT0963010.1"/>
    </source>
</evidence>
<reference evidence="4" key="1">
    <citation type="journal article" date="2022" name="ISME J.">
        <title>Genetic and phylogenetic analysis of dissimilatory iodate-reducing bacteria identifies potential niches across the world's oceans.</title>
        <authorList>
            <person name="Reyes-Umana V."/>
            <person name="Henning Z."/>
            <person name="Lee K."/>
            <person name="Barnum T.P."/>
            <person name="Coates J.D."/>
        </authorList>
    </citation>
    <scope>NUCLEOTIDE SEQUENCE [LARGE SCALE GENOMIC DNA]</scope>
    <source>
        <strain evidence="4">IR12</strain>
    </source>
</reference>
<evidence type="ECO:0000256" key="2">
    <source>
        <dbReference type="SAM" id="SignalP"/>
    </source>
</evidence>
<feature type="region of interest" description="Disordered" evidence="1">
    <location>
        <begin position="20"/>
        <end position="49"/>
    </location>
</feature>
<comment type="caution">
    <text evidence="3">The sequence shown here is derived from an EMBL/GenBank/DDBJ whole genome shotgun (WGS) entry which is preliminary data.</text>
</comment>
<name>A0A944HA12_DENI1</name>
<feature type="signal peptide" evidence="2">
    <location>
        <begin position="1"/>
        <end position="18"/>
    </location>
</feature>
<keyword evidence="4" id="KW-1185">Reference proteome</keyword>
<sequence>MKTIMTILFFSLTLSACATTPPPPPECDGELSPINGSAGAQSIKEVGNG</sequence>
<dbReference type="EMBL" id="JAEKFT010000023">
    <property type="protein sequence ID" value="MBT0963010.1"/>
    <property type="molecule type" value="Genomic_DNA"/>
</dbReference>
<organism evidence="3 4">
    <name type="scientific">Denitromonas iodatirespirans</name>
    <dbReference type="NCBI Taxonomy" id="2795389"/>
    <lineage>
        <taxon>Bacteria</taxon>
        <taxon>Pseudomonadati</taxon>
        <taxon>Pseudomonadota</taxon>
        <taxon>Betaproteobacteria</taxon>
        <taxon>Rhodocyclales</taxon>
        <taxon>Zoogloeaceae</taxon>
        <taxon>Denitromonas</taxon>
    </lineage>
</organism>
<protein>
    <submittedName>
        <fullName evidence="3">Uncharacterized protein</fullName>
    </submittedName>
</protein>
<keyword evidence="3" id="KW-0614">Plasmid</keyword>
<feature type="chain" id="PRO_5037475698" evidence="2">
    <location>
        <begin position="19"/>
        <end position="49"/>
    </location>
</feature>
<accession>A0A944HA12</accession>
<dbReference type="RefSeq" id="WP_214362982.1">
    <property type="nucleotide sequence ID" value="NZ_JAEKFT010000023.1"/>
</dbReference>
<geneLocation type="plasmid" evidence="3">
    <name>unnamed1</name>
</geneLocation>
<gene>
    <name evidence="3" type="ORF">I8J34_17650</name>
</gene>
<dbReference type="Proteomes" id="UP000694660">
    <property type="component" value="Unassembled WGS sequence"/>
</dbReference>
<dbReference type="AlphaFoldDB" id="A0A944HA12"/>
<evidence type="ECO:0000256" key="1">
    <source>
        <dbReference type="SAM" id="MobiDB-lite"/>
    </source>
</evidence>